<dbReference type="EMBL" id="BMOQ01000006">
    <property type="protein sequence ID" value="GGN20620.1"/>
    <property type="molecule type" value="Genomic_DNA"/>
</dbReference>
<evidence type="ECO:0000313" key="2">
    <source>
        <dbReference type="EMBL" id="GGN20620.1"/>
    </source>
</evidence>
<reference evidence="2 3" key="1">
    <citation type="journal article" date="2019" name="Int. J. Syst. Evol. Microbiol.">
        <title>The Global Catalogue of Microorganisms (GCM) 10K type strain sequencing project: providing services to taxonomists for standard genome sequencing and annotation.</title>
        <authorList>
            <consortium name="The Broad Institute Genomics Platform"/>
            <consortium name="The Broad Institute Genome Sequencing Center for Infectious Disease"/>
            <person name="Wu L."/>
            <person name="Ma J."/>
        </authorList>
    </citation>
    <scope>NUCLEOTIDE SEQUENCE [LARGE SCALE GENOMIC DNA]</scope>
    <source>
        <strain evidence="2 3">JCM 16331</strain>
    </source>
</reference>
<evidence type="ECO:0000313" key="3">
    <source>
        <dbReference type="Proteomes" id="UP000608850"/>
    </source>
</evidence>
<dbReference type="RefSeq" id="WP_188879337.1">
    <property type="nucleotide sequence ID" value="NZ_BMOQ01000006.1"/>
</dbReference>
<sequence>MVRTHSRRPASVVRDGDCDPYLPPKMINTPFRAGTAAIVVALFGVGLVLMSRGQLMFAGLSFLGASILIYLRESRL</sequence>
<keyword evidence="1" id="KW-0472">Membrane</keyword>
<evidence type="ECO:0000256" key="1">
    <source>
        <dbReference type="SAM" id="Phobius"/>
    </source>
</evidence>
<organism evidence="2 3">
    <name type="scientific">Halarchaeum nitratireducens</name>
    <dbReference type="NCBI Taxonomy" id="489913"/>
    <lineage>
        <taxon>Archaea</taxon>
        <taxon>Methanobacteriati</taxon>
        <taxon>Methanobacteriota</taxon>
        <taxon>Stenosarchaea group</taxon>
        <taxon>Halobacteria</taxon>
        <taxon>Halobacteriales</taxon>
        <taxon>Halobacteriaceae</taxon>
    </lineage>
</organism>
<keyword evidence="3" id="KW-1185">Reference proteome</keyword>
<keyword evidence="1" id="KW-0812">Transmembrane</keyword>
<gene>
    <name evidence="2" type="ORF">GCM10009021_22150</name>
</gene>
<feature type="transmembrane region" description="Helical" evidence="1">
    <location>
        <begin position="55"/>
        <end position="71"/>
    </location>
</feature>
<name>A0A830GE74_9EURY</name>
<dbReference type="Proteomes" id="UP000608850">
    <property type="component" value="Unassembled WGS sequence"/>
</dbReference>
<protein>
    <submittedName>
        <fullName evidence="2">Uncharacterized protein</fullName>
    </submittedName>
</protein>
<dbReference type="AlphaFoldDB" id="A0A830GE74"/>
<proteinExistence type="predicted"/>
<accession>A0A830GE74</accession>
<dbReference type="OrthoDB" id="378153at2157"/>
<keyword evidence="1" id="KW-1133">Transmembrane helix</keyword>
<feature type="transmembrane region" description="Helical" evidence="1">
    <location>
        <begin position="31"/>
        <end position="49"/>
    </location>
</feature>
<comment type="caution">
    <text evidence="2">The sequence shown here is derived from an EMBL/GenBank/DDBJ whole genome shotgun (WGS) entry which is preliminary data.</text>
</comment>